<reference evidence="2" key="1">
    <citation type="submission" date="2024-06" db="EMBL/GenBank/DDBJ databases">
        <authorList>
            <person name="Coelho C."/>
            <person name="Bento M."/>
            <person name="Garcia E."/>
            <person name="Camelo A."/>
            <person name="Brandao I."/>
            <person name="Espirito Santo C."/>
            <person name="Trovao J."/>
            <person name="Verissimo A."/>
            <person name="Costa J."/>
            <person name="Tiago I."/>
        </authorList>
    </citation>
    <scope>NUCLEOTIDE SEQUENCE</scope>
    <source>
        <strain evidence="2">KWT182</strain>
    </source>
</reference>
<dbReference type="InterPro" id="IPR031730">
    <property type="entry name" value="Carbam_trans_C"/>
</dbReference>
<proteinExistence type="predicted"/>
<name>A0AAU7QF63_9GAMM</name>
<dbReference type="Pfam" id="PF16861">
    <property type="entry name" value="Carbam_trans_C"/>
    <property type="match status" value="1"/>
</dbReference>
<dbReference type="InterPro" id="IPR038152">
    <property type="entry name" value="Carbam_trans_C_sf"/>
</dbReference>
<dbReference type="EMBL" id="CP157947">
    <property type="protein sequence ID" value="XBS71778.1"/>
    <property type="molecule type" value="Genomic_DNA"/>
</dbReference>
<accession>A0AAU7QF63</accession>
<evidence type="ECO:0000313" key="2">
    <source>
        <dbReference type="EMBL" id="XBS71778.1"/>
    </source>
</evidence>
<dbReference type="AlphaFoldDB" id="A0AAU7QF63"/>
<gene>
    <name evidence="2" type="ORF">ABK905_01995</name>
</gene>
<dbReference type="PANTHER" id="PTHR34847">
    <property type="entry name" value="NODULATION PROTEIN U"/>
    <property type="match status" value="1"/>
</dbReference>
<dbReference type="Gene3D" id="3.90.870.20">
    <property type="entry name" value="Carbamoyltransferase, C-terminal domain"/>
    <property type="match status" value="1"/>
</dbReference>
<organism evidence="2">
    <name type="scientific">Acerihabitans sp. KWT182</name>
    <dbReference type="NCBI Taxonomy" id="3157919"/>
    <lineage>
        <taxon>Bacteria</taxon>
        <taxon>Pseudomonadati</taxon>
        <taxon>Pseudomonadota</taxon>
        <taxon>Gammaproteobacteria</taxon>
        <taxon>Enterobacterales</taxon>
        <taxon>Pectobacteriaceae</taxon>
        <taxon>Acerihabitans</taxon>
    </lineage>
</organism>
<dbReference type="PANTHER" id="PTHR34847:SF1">
    <property type="entry name" value="NODULATION PROTEIN U"/>
    <property type="match status" value="1"/>
</dbReference>
<feature type="domain" description="Carbamoyltransferase C-terminal" evidence="1">
    <location>
        <begin position="6"/>
        <end position="64"/>
    </location>
</feature>
<protein>
    <submittedName>
        <fullName evidence="2">Carbamoyltransferase C-terminal domain-containing protein</fullName>
    </submittedName>
</protein>
<sequence>MENTIRFFFSLLNAFHAQTGCPVLVNTSFNVRGEPIVESPKDAYVCFMRTSMDYLVLGNFLLRKQDQPNWEEKIDWKKHYPLD</sequence>
<dbReference type="InterPro" id="IPR051338">
    <property type="entry name" value="NodU/CmcH_Carbamoyltrnsfr"/>
</dbReference>
<evidence type="ECO:0000259" key="1">
    <source>
        <dbReference type="Pfam" id="PF16861"/>
    </source>
</evidence>